<evidence type="ECO:0008006" key="4">
    <source>
        <dbReference type="Google" id="ProtNLM"/>
    </source>
</evidence>
<feature type="region of interest" description="Disordered" evidence="1">
    <location>
        <begin position="26"/>
        <end position="49"/>
    </location>
</feature>
<dbReference type="Proteomes" id="UP000002288">
    <property type="component" value="Segment"/>
</dbReference>
<dbReference type="KEGG" id="vg:4960638"/>
<dbReference type="RefSeq" id="YP_001111161.1">
    <property type="nucleotide sequence ID" value="NC_009236.1"/>
</dbReference>
<keyword evidence="3" id="KW-1185">Reference proteome</keyword>
<dbReference type="EMBL" id="CP000624">
    <property type="protein sequence ID" value="ABO60790.1"/>
    <property type="molecule type" value="Genomic_DNA"/>
</dbReference>
<organism evidence="2 3">
    <name type="scientific">Burkholderia phage phiE12-2</name>
    <dbReference type="NCBI Taxonomy" id="2881401"/>
    <lineage>
        <taxon>Viruses</taxon>
        <taxon>Duplodnaviria</taxon>
        <taxon>Heunggongvirae</taxon>
        <taxon>Uroviricota</taxon>
        <taxon>Caudoviricetes</taxon>
        <taxon>Peduoviridae</taxon>
        <taxon>Duodecimduovirus</taxon>
        <taxon>Duodecimduovirus phiE122</taxon>
    </lineage>
</organism>
<accession>A4JWV6</accession>
<evidence type="ECO:0000256" key="1">
    <source>
        <dbReference type="SAM" id="MobiDB-lite"/>
    </source>
</evidence>
<name>A4JWV6_9CAUD</name>
<protein>
    <recommendedName>
        <fullName evidence="4">Ribbon-helix-helix protein CopG domain-containing protein</fullName>
    </recommendedName>
</protein>
<gene>
    <name evidence="2" type="ORF">BPSphiE122_0011</name>
</gene>
<proteinExistence type="predicted"/>
<reference evidence="2 3" key="1">
    <citation type="submission" date="2007-03" db="EMBL/GenBank/DDBJ databases">
        <authorList>
            <person name="DeShazer D."/>
            <person name="Ronning C.M."/>
            <person name="Brinkac L.M."/>
            <person name="Nierman W.C."/>
        </authorList>
    </citation>
    <scope>NUCLEOTIDE SEQUENCE [LARGE SCALE GENOMIC DNA]</scope>
</reference>
<evidence type="ECO:0000313" key="3">
    <source>
        <dbReference type="Proteomes" id="UP000002288"/>
    </source>
</evidence>
<dbReference type="GeneID" id="4960638"/>
<sequence length="93" mass="9978">MSITKRPTLSQGEAAIAAFISGAPDARPAAPPVVTVEPQSPTVPRRPRKKKISMDIDAELLERVDRAAHAMGISRNAVLALGASRFVDETMRD</sequence>
<evidence type="ECO:0000313" key="2">
    <source>
        <dbReference type="EMBL" id="ABO60790.1"/>
    </source>
</evidence>